<protein>
    <submittedName>
        <fullName evidence="2">Uncharacterized protein</fullName>
    </submittedName>
</protein>
<evidence type="ECO:0000313" key="2">
    <source>
        <dbReference type="EMBL" id="MEI2457152.1"/>
    </source>
</evidence>
<sequence length="161" mass="17362">MSQPFTPTQEQRDQMVADFEALLREQSGIDAADRDALMHHFTRALDEAKPDEVADPQALMANLSQTLDVLQESRVIQAGDRDGLSKAFAEPLNNPTVKRALEFAQRRQRDGEDKALQWLQAQADGETSAAANGNGGGGAPPAPPAGLPSSLGAKRPVKTYR</sequence>
<name>A0ABU8D818_9GAMM</name>
<organism evidence="2 3">
    <name type="scientific">Lysobacter firmicutimachus</name>
    <dbReference type="NCBI Taxonomy" id="1792846"/>
    <lineage>
        <taxon>Bacteria</taxon>
        <taxon>Pseudomonadati</taxon>
        <taxon>Pseudomonadota</taxon>
        <taxon>Gammaproteobacteria</taxon>
        <taxon>Lysobacterales</taxon>
        <taxon>Lysobacteraceae</taxon>
        <taxon>Lysobacter</taxon>
    </lineage>
</organism>
<dbReference type="RefSeq" id="WP_336132805.1">
    <property type="nucleotide sequence ID" value="NZ_JBANDL010000002.1"/>
</dbReference>
<accession>A0ABU8D818</accession>
<dbReference type="Proteomes" id="UP001387215">
    <property type="component" value="Unassembled WGS sequence"/>
</dbReference>
<keyword evidence="3" id="KW-1185">Reference proteome</keyword>
<feature type="region of interest" description="Disordered" evidence="1">
    <location>
        <begin position="120"/>
        <end position="161"/>
    </location>
</feature>
<dbReference type="EMBL" id="JBANDL010000002">
    <property type="protein sequence ID" value="MEI2457152.1"/>
    <property type="molecule type" value="Genomic_DNA"/>
</dbReference>
<comment type="caution">
    <text evidence="2">The sequence shown here is derived from an EMBL/GenBank/DDBJ whole genome shotgun (WGS) entry which is preliminary data.</text>
</comment>
<evidence type="ECO:0000256" key="1">
    <source>
        <dbReference type="SAM" id="MobiDB-lite"/>
    </source>
</evidence>
<proteinExistence type="predicted"/>
<evidence type="ECO:0000313" key="3">
    <source>
        <dbReference type="Proteomes" id="UP001387215"/>
    </source>
</evidence>
<gene>
    <name evidence="2" type="ORF">V2J18_21075</name>
</gene>
<reference evidence="2 3" key="1">
    <citation type="submission" date="2024-02" db="EMBL/GenBank/DDBJ databases">
        <title>Lysobacter Genome Sequencing and Mining.</title>
        <authorList>
            <person name="Bierman J."/>
            <person name="Walker M.C."/>
        </authorList>
    </citation>
    <scope>NUCLEOTIDE SEQUENCE [LARGE SCALE GENOMIC DNA]</scope>
    <source>
        <strain evidence="2 3">PB6250</strain>
    </source>
</reference>